<protein>
    <recommendedName>
        <fullName evidence="4">Transmembrane protein</fullName>
    </recommendedName>
</protein>
<evidence type="ECO:0000313" key="2">
    <source>
        <dbReference type="EMBL" id="GMN47489.1"/>
    </source>
</evidence>
<dbReference type="Proteomes" id="UP001187192">
    <property type="component" value="Unassembled WGS sequence"/>
</dbReference>
<name>A0AA88A0T0_FICCA</name>
<feature type="transmembrane region" description="Helical" evidence="1">
    <location>
        <begin position="61"/>
        <end position="86"/>
    </location>
</feature>
<keyword evidence="1" id="KW-1133">Transmembrane helix</keyword>
<comment type="caution">
    <text evidence="2">The sequence shown here is derived from an EMBL/GenBank/DDBJ whole genome shotgun (WGS) entry which is preliminary data.</text>
</comment>
<evidence type="ECO:0000313" key="3">
    <source>
        <dbReference type="Proteomes" id="UP001187192"/>
    </source>
</evidence>
<dbReference type="EMBL" id="BTGU01000025">
    <property type="protein sequence ID" value="GMN47489.1"/>
    <property type="molecule type" value="Genomic_DNA"/>
</dbReference>
<sequence length="164" mass="18519">MAGMVEQPKLCYIWKSKAIGISFSIYWSVSCHLRRITRLRHTVTSEWAQASSWMGDNIVRYLFVTVLYYIVFIISVGVEVGVGVGFRDNRSVSGRDQGSGSSFWARVEVVFRDGRLGRVSRRGSGLVGVRFMDQGRDRVLEWGSMFVSGFGTWERCQVSGWVSG</sequence>
<gene>
    <name evidence="2" type="ORF">TIFTF001_016673</name>
</gene>
<keyword evidence="3" id="KW-1185">Reference proteome</keyword>
<evidence type="ECO:0008006" key="4">
    <source>
        <dbReference type="Google" id="ProtNLM"/>
    </source>
</evidence>
<reference evidence="2" key="1">
    <citation type="submission" date="2023-07" db="EMBL/GenBank/DDBJ databases">
        <title>draft genome sequence of fig (Ficus carica).</title>
        <authorList>
            <person name="Takahashi T."/>
            <person name="Nishimura K."/>
        </authorList>
    </citation>
    <scope>NUCLEOTIDE SEQUENCE</scope>
</reference>
<keyword evidence="1" id="KW-0812">Transmembrane</keyword>
<organism evidence="2 3">
    <name type="scientific">Ficus carica</name>
    <name type="common">Common fig</name>
    <dbReference type="NCBI Taxonomy" id="3494"/>
    <lineage>
        <taxon>Eukaryota</taxon>
        <taxon>Viridiplantae</taxon>
        <taxon>Streptophyta</taxon>
        <taxon>Embryophyta</taxon>
        <taxon>Tracheophyta</taxon>
        <taxon>Spermatophyta</taxon>
        <taxon>Magnoliopsida</taxon>
        <taxon>eudicotyledons</taxon>
        <taxon>Gunneridae</taxon>
        <taxon>Pentapetalae</taxon>
        <taxon>rosids</taxon>
        <taxon>fabids</taxon>
        <taxon>Rosales</taxon>
        <taxon>Moraceae</taxon>
        <taxon>Ficeae</taxon>
        <taxon>Ficus</taxon>
    </lineage>
</organism>
<dbReference type="AlphaFoldDB" id="A0AA88A0T0"/>
<keyword evidence="1" id="KW-0472">Membrane</keyword>
<accession>A0AA88A0T0</accession>
<proteinExistence type="predicted"/>
<evidence type="ECO:0000256" key="1">
    <source>
        <dbReference type="SAM" id="Phobius"/>
    </source>
</evidence>